<dbReference type="GO" id="GO:0016787">
    <property type="term" value="F:hydrolase activity"/>
    <property type="evidence" value="ECO:0007669"/>
    <property type="project" value="UniProtKB-KW"/>
</dbReference>
<dbReference type="InterPro" id="IPR036514">
    <property type="entry name" value="SGNH_hydro_sf"/>
</dbReference>
<evidence type="ECO:0000313" key="2">
    <source>
        <dbReference type="EMBL" id="ORY90040.1"/>
    </source>
</evidence>
<name>A0A1X2GZR5_SYNRA</name>
<protein>
    <submittedName>
        <fullName evidence="2">SGNH hydrolase</fullName>
    </submittedName>
</protein>
<dbReference type="Pfam" id="PF13472">
    <property type="entry name" value="Lipase_GDSL_2"/>
    <property type="match status" value="1"/>
</dbReference>
<dbReference type="AlphaFoldDB" id="A0A1X2GZR5"/>
<dbReference type="FunCoup" id="A0A1X2GZR5">
    <property type="interactions" value="105"/>
</dbReference>
<dbReference type="Proteomes" id="UP000242180">
    <property type="component" value="Unassembled WGS sequence"/>
</dbReference>
<feature type="domain" description="SGNH hydrolase-type esterase" evidence="1">
    <location>
        <begin position="10"/>
        <end position="207"/>
    </location>
</feature>
<proteinExistence type="predicted"/>
<dbReference type="PANTHER" id="PTHR14209:SF19">
    <property type="entry name" value="ISOAMYL ACETATE-HYDROLYZING ESTERASE 1 HOMOLOG"/>
    <property type="match status" value="1"/>
</dbReference>
<sequence>MDHPYNQILLFGDSITQGSFDPMLHGFGAGVAHAYQRKLDVVNRGFSGYNTEWALAVWRQLLPTVERQKTRAARVELATIFFGANDAALPFAFQHVPLDAFERNLTEMITLATDPNSSYYNPTLRLILVTPPPINEPQWRRRCEDQGDPLNRTAEAASRYAEVVRKVGAANNVPVCDLWQRLMDRGQGHLQDFLLDGLHLNAQGNELMYELLMETIHTHYPEMDPDALEMELPGFRDLSRTDFDKQLEFRLLQ</sequence>
<keyword evidence="2" id="KW-0378">Hydrolase</keyword>
<organism evidence="2 3">
    <name type="scientific">Syncephalastrum racemosum</name>
    <name type="common">Filamentous fungus</name>
    <dbReference type="NCBI Taxonomy" id="13706"/>
    <lineage>
        <taxon>Eukaryota</taxon>
        <taxon>Fungi</taxon>
        <taxon>Fungi incertae sedis</taxon>
        <taxon>Mucoromycota</taxon>
        <taxon>Mucoromycotina</taxon>
        <taxon>Mucoromycetes</taxon>
        <taxon>Mucorales</taxon>
        <taxon>Syncephalastraceae</taxon>
        <taxon>Syncephalastrum</taxon>
    </lineage>
</organism>
<dbReference type="PANTHER" id="PTHR14209">
    <property type="entry name" value="ISOAMYL ACETATE-HYDROLYZING ESTERASE 1"/>
    <property type="match status" value="1"/>
</dbReference>
<dbReference type="CDD" id="cd01838">
    <property type="entry name" value="Isoamyl_acetate_hydrolase_like"/>
    <property type="match status" value="1"/>
</dbReference>
<evidence type="ECO:0000259" key="1">
    <source>
        <dbReference type="Pfam" id="PF13472"/>
    </source>
</evidence>
<dbReference type="InterPro" id="IPR045136">
    <property type="entry name" value="Iah1-like"/>
</dbReference>
<keyword evidence="3" id="KW-1185">Reference proteome</keyword>
<reference evidence="2 3" key="1">
    <citation type="submission" date="2016-07" db="EMBL/GenBank/DDBJ databases">
        <title>Pervasive Adenine N6-methylation of Active Genes in Fungi.</title>
        <authorList>
            <consortium name="DOE Joint Genome Institute"/>
            <person name="Mondo S.J."/>
            <person name="Dannebaum R.O."/>
            <person name="Kuo R.C."/>
            <person name="Labutti K."/>
            <person name="Haridas S."/>
            <person name="Kuo A."/>
            <person name="Salamov A."/>
            <person name="Ahrendt S.R."/>
            <person name="Lipzen A."/>
            <person name="Sullivan W."/>
            <person name="Andreopoulos W.B."/>
            <person name="Clum A."/>
            <person name="Lindquist E."/>
            <person name="Daum C."/>
            <person name="Ramamoorthy G.K."/>
            <person name="Gryganskyi A."/>
            <person name="Culley D."/>
            <person name="Magnuson J.K."/>
            <person name="James T.Y."/>
            <person name="O'Malley M.A."/>
            <person name="Stajich J.E."/>
            <person name="Spatafora J.W."/>
            <person name="Visel A."/>
            <person name="Grigoriev I.V."/>
        </authorList>
    </citation>
    <scope>NUCLEOTIDE SEQUENCE [LARGE SCALE GENOMIC DNA]</scope>
    <source>
        <strain evidence="2 3">NRRL 2496</strain>
    </source>
</reference>
<dbReference type="InParanoid" id="A0A1X2GZR5"/>
<dbReference type="EMBL" id="MCGN01000013">
    <property type="protein sequence ID" value="ORY90040.1"/>
    <property type="molecule type" value="Genomic_DNA"/>
</dbReference>
<comment type="caution">
    <text evidence="2">The sequence shown here is derived from an EMBL/GenBank/DDBJ whole genome shotgun (WGS) entry which is preliminary data.</text>
</comment>
<evidence type="ECO:0000313" key="3">
    <source>
        <dbReference type="Proteomes" id="UP000242180"/>
    </source>
</evidence>
<accession>A0A1X2GZR5</accession>
<dbReference type="OrthoDB" id="671439at2759"/>
<dbReference type="OMA" id="VPIDRYK"/>
<dbReference type="SUPFAM" id="SSF52266">
    <property type="entry name" value="SGNH hydrolase"/>
    <property type="match status" value="1"/>
</dbReference>
<dbReference type="InterPro" id="IPR013830">
    <property type="entry name" value="SGNH_hydro"/>
</dbReference>
<dbReference type="Gene3D" id="3.40.50.1110">
    <property type="entry name" value="SGNH hydrolase"/>
    <property type="match status" value="1"/>
</dbReference>
<dbReference type="STRING" id="13706.A0A1X2GZR5"/>
<gene>
    <name evidence="2" type="ORF">BCR43DRAFT_499915</name>
</gene>